<evidence type="ECO:0000259" key="1">
    <source>
        <dbReference type="Pfam" id="PF22572"/>
    </source>
</evidence>
<dbReference type="EMBL" id="CAJPIN010139623">
    <property type="protein sequence ID" value="CAG2069435.1"/>
    <property type="molecule type" value="Genomic_DNA"/>
</dbReference>
<organism evidence="2 3">
    <name type="scientific">Timema podura</name>
    <name type="common">Walking stick</name>
    <dbReference type="NCBI Taxonomy" id="61482"/>
    <lineage>
        <taxon>Eukaryota</taxon>
        <taxon>Metazoa</taxon>
        <taxon>Ecdysozoa</taxon>
        <taxon>Arthropoda</taxon>
        <taxon>Hexapoda</taxon>
        <taxon>Insecta</taxon>
        <taxon>Pterygota</taxon>
        <taxon>Neoptera</taxon>
        <taxon>Polyneoptera</taxon>
        <taxon>Phasmatodea</taxon>
        <taxon>Timematodea</taxon>
        <taxon>Timematoidea</taxon>
        <taxon>Timematidae</taxon>
        <taxon>Timema</taxon>
    </lineage>
</organism>
<comment type="caution">
    <text evidence="2">The sequence shown here is derived from an EMBL/GenBank/DDBJ whole genome shotgun (WGS) entry which is preliminary data.</text>
</comment>
<feature type="domain" description="GPR158/179 extracellular" evidence="1">
    <location>
        <begin position="3"/>
        <end position="60"/>
    </location>
</feature>
<feature type="non-terminal residue" evidence="2">
    <location>
        <position position="81"/>
    </location>
</feature>
<dbReference type="Pfam" id="PF22572">
    <property type="entry name" value="GPR158_179_EC"/>
    <property type="match status" value="1"/>
</dbReference>
<dbReference type="InterPro" id="IPR054714">
    <property type="entry name" value="GPR158_179_extracellular"/>
</dbReference>
<accession>A0ABN7PTY4</accession>
<feature type="non-terminal residue" evidence="2">
    <location>
        <position position="1"/>
    </location>
</feature>
<protein>
    <recommendedName>
        <fullName evidence="1">GPR158/179 extracellular domain-containing protein</fullName>
    </recommendedName>
</protein>
<evidence type="ECO:0000313" key="2">
    <source>
        <dbReference type="EMBL" id="CAG2069435.1"/>
    </source>
</evidence>
<gene>
    <name evidence="2" type="ORF">TPAB3V08_LOCUS16377</name>
</gene>
<proteinExistence type="predicted"/>
<dbReference type="Proteomes" id="UP001153148">
    <property type="component" value="Unassembled WGS sequence"/>
</dbReference>
<keyword evidence="3" id="KW-1185">Reference proteome</keyword>
<evidence type="ECO:0000313" key="3">
    <source>
        <dbReference type="Proteomes" id="UP001153148"/>
    </source>
</evidence>
<sequence length="81" mass="9257">PRGAAGIYFSVDHLNIDQCNESYTSLFGAHICDPETAMCVPEFGEGHRRGYTCACKPGFFARESRLHWRFFNVAQSSLYRY</sequence>
<reference evidence="2" key="1">
    <citation type="submission" date="2021-03" db="EMBL/GenBank/DDBJ databases">
        <authorList>
            <person name="Tran Van P."/>
        </authorList>
    </citation>
    <scope>NUCLEOTIDE SEQUENCE</scope>
</reference>
<name>A0ABN7PTY4_TIMPD</name>